<dbReference type="Proteomes" id="UP001162162">
    <property type="component" value="Unassembled WGS sequence"/>
</dbReference>
<name>A0AAV8XDE8_9CUCU</name>
<evidence type="ECO:0000313" key="2">
    <source>
        <dbReference type="EMBL" id="KAJ8936517.1"/>
    </source>
</evidence>
<dbReference type="EMBL" id="JAPWTK010000740">
    <property type="protein sequence ID" value="KAJ8936517.1"/>
    <property type="molecule type" value="Genomic_DNA"/>
</dbReference>
<proteinExistence type="predicted"/>
<keyword evidence="3" id="KW-1185">Reference proteome</keyword>
<protein>
    <recommendedName>
        <fullName evidence="1">Helitron helicase-like domain-containing protein</fullName>
    </recommendedName>
</protein>
<dbReference type="InterPro" id="IPR025476">
    <property type="entry name" value="Helitron_helicase-like"/>
</dbReference>
<reference evidence="2" key="1">
    <citation type="journal article" date="2023" name="Insect Mol. Biol.">
        <title>Genome sequencing provides insights into the evolution of gene families encoding plant cell wall-degrading enzymes in longhorned beetles.</title>
        <authorList>
            <person name="Shin N.R."/>
            <person name="Okamura Y."/>
            <person name="Kirsch R."/>
            <person name="Pauchet Y."/>
        </authorList>
    </citation>
    <scope>NUCLEOTIDE SEQUENCE</scope>
    <source>
        <strain evidence="2">AMC_N1</strain>
    </source>
</reference>
<dbReference type="Pfam" id="PF14214">
    <property type="entry name" value="Helitron_like_N"/>
    <property type="match status" value="1"/>
</dbReference>
<evidence type="ECO:0000313" key="3">
    <source>
        <dbReference type="Proteomes" id="UP001162162"/>
    </source>
</evidence>
<accession>A0AAV8XDE8</accession>
<gene>
    <name evidence="2" type="ORF">NQ318_022604</name>
</gene>
<sequence>MPNLLKNLFRGQHPQSRDFNRLILRYNYAFQFASLEATLRDLPAGRAPPSIAFKQRQRRQWRAPTLRSGVLFGTRRRRRTKGTKNAADLDAQLIRNIETELRATNPFAQAYMHLREVYDEALANREEMRRRHNNDGGDANPPLPPLEMPTVALEILTVRGRNNRQYDQPAVQEVAAVYRVHPDTPPTPNIRVPHVNLHENVQPLTFPLLFPRGDTGWPPYIPHAINARSRVTLCEYYAYRLAVRDREQRFRYARKLTQQYIVNAYVDIESNRLGYIRENQDRIRADQYVGLAEYLHRRNLNNDEEERLALGNFHLHND</sequence>
<evidence type="ECO:0000259" key="1">
    <source>
        <dbReference type="Pfam" id="PF14214"/>
    </source>
</evidence>
<dbReference type="PANTHER" id="PTHR45786">
    <property type="entry name" value="DNA BINDING PROTEIN-LIKE"/>
    <property type="match status" value="1"/>
</dbReference>
<organism evidence="2 3">
    <name type="scientific">Aromia moschata</name>
    <dbReference type="NCBI Taxonomy" id="1265417"/>
    <lineage>
        <taxon>Eukaryota</taxon>
        <taxon>Metazoa</taxon>
        <taxon>Ecdysozoa</taxon>
        <taxon>Arthropoda</taxon>
        <taxon>Hexapoda</taxon>
        <taxon>Insecta</taxon>
        <taxon>Pterygota</taxon>
        <taxon>Neoptera</taxon>
        <taxon>Endopterygota</taxon>
        <taxon>Coleoptera</taxon>
        <taxon>Polyphaga</taxon>
        <taxon>Cucujiformia</taxon>
        <taxon>Chrysomeloidea</taxon>
        <taxon>Cerambycidae</taxon>
        <taxon>Cerambycinae</taxon>
        <taxon>Callichromatini</taxon>
        <taxon>Aromia</taxon>
    </lineage>
</organism>
<dbReference type="AlphaFoldDB" id="A0AAV8XDE8"/>
<feature type="domain" description="Helitron helicase-like" evidence="1">
    <location>
        <begin position="236"/>
        <end position="308"/>
    </location>
</feature>
<dbReference type="PANTHER" id="PTHR45786:SF74">
    <property type="entry name" value="ATP-DEPENDENT DNA HELICASE"/>
    <property type="match status" value="1"/>
</dbReference>
<comment type="caution">
    <text evidence="2">The sequence shown here is derived from an EMBL/GenBank/DDBJ whole genome shotgun (WGS) entry which is preliminary data.</text>
</comment>